<sequence>ANKHKVLKTRRSIFSRVAFGTQSSMVSLPGEANAEVAEEAYSTDDGLGNLVLNVDQY</sequence>
<protein>
    <submittedName>
        <fullName evidence="1">Uncharacterized protein</fullName>
    </submittedName>
</protein>
<keyword evidence="2" id="KW-1185">Reference proteome</keyword>
<evidence type="ECO:0000313" key="2">
    <source>
        <dbReference type="Proteomes" id="UP000215902"/>
    </source>
</evidence>
<evidence type="ECO:0000313" key="1">
    <source>
        <dbReference type="EMBL" id="PAA93974.1"/>
    </source>
</evidence>
<accession>A0A267H8I4</accession>
<dbReference type="Proteomes" id="UP000215902">
    <property type="component" value="Unassembled WGS sequence"/>
</dbReference>
<name>A0A267H8I4_9PLAT</name>
<organism evidence="1 2">
    <name type="scientific">Macrostomum lignano</name>
    <dbReference type="NCBI Taxonomy" id="282301"/>
    <lineage>
        <taxon>Eukaryota</taxon>
        <taxon>Metazoa</taxon>
        <taxon>Spiralia</taxon>
        <taxon>Lophotrochozoa</taxon>
        <taxon>Platyhelminthes</taxon>
        <taxon>Rhabditophora</taxon>
        <taxon>Macrostomorpha</taxon>
        <taxon>Macrostomida</taxon>
        <taxon>Macrostomidae</taxon>
        <taxon>Macrostomum</taxon>
    </lineage>
</organism>
<comment type="caution">
    <text evidence="1">The sequence shown here is derived from an EMBL/GenBank/DDBJ whole genome shotgun (WGS) entry which is preliminary data.</text>
</comment>
<proteinExistence type="predicted"/>
<feature type="non-terminal residue" evidence="1">
    <location>
        <position position="1"/>
    </location>
</feature>
<dbReference type="EMBL" id="NIVC01000019">
    <property type="protein sequence ID" value="PAA93974.1"/>
    <property type="molecule type" value="Genomic_DNA"/>
</dbReference>
<reference evidence="1 2" key="1">
    <citation type="submission" date="2017-06" db="EMBL/GenBank/DDBJ databases">
        <title>A platform for efficient transgenesis in Macrostomum lignano, a flatworm model organism for stem cell research.</title>
        <authorList>
            <person name="Berezikov E."/>
        </authorList>
    </citation>
    <scope>NUCLEOTIDE SEQUENCE [LARGE SCALE GENOMIC DNA]</scope>
    <source>
        <strain evidence="1">DV1</strain>
        <tissue evidence="1">Whole organism</tissue>
    </source>
</reference>
<gene>
    <name evidence="1" type="ORF">BOX15_Mlig020273g4</name>
</gene>
<dbReference type="AlphaFoldDB" id="A0A267H8I4"/>